<dbReference type="Pfam" id="PF01750">
    <property type="entry name" value="HycI"/>
    <property type="match status" value="1"/>
</dbReference>
<evidence type="ECO:0000256" key="3">
    <source>
        <dbReference type="ARBA" id="ARBA00022750"/>
    </source>
</evidence>
<dbReference type="Gene3D" id="3.40.50.1450">
    <property type="entry name" value="HybD-like"/>
    <property type="match status" value="1"/>
</dbReference>
<evidence type="ECO:0000256" key="2">
    <source>
        <dbReference type="ARBA" id="ARBA00022670"/>
    </source>
</evidence>
<dbReference type="NCBIfam" id="TIGR00072">
    <property type="entry name" value="hydrog_prot"/>
    <property type="match status" value="1"/>
</dbReference>
<dbReference type="InterPro" id="IPR023430">
    <property type="entry name" value="Pept_HybD-like_dom_sf"/>
</dbReference>
<dbReference type="PANTHER" id="PTHR30302">
    <property type="entry name" value="HYDROGENASE 1 MATURATION PROTEASE"/>
    <property type="match status" value="1"/>
</dbReference>
<gene>
    <name evidence="5" type="ORF">SKTS_34200</name>
</gene>
<keyword evidence="4" id="KW-0378">Hydrolase</keyword>
<dbReference type="EMBL" id="AP022853">
    <property type="protein sequence ID" value="BCB28534.1"/>
    <property type="molecule type" value="Genomic_DNA"/>
</dbReference>
<organism evidence="5 6">
    <name type="scientific">Sulfurimicrobium lacus</name>
    <dbReference type="NCBI Taxonomy" id="2715678"/>
    <lineage>
        <taxon>Bacteria</taxon>
        <taxon>Pseudomonadati</taxon>
        <taxon>Pseudomonadota</taxon>
        <taxon>Betaproteobacteria</taxon>
        <taxon>Nitrosomonadales</taxon>
        <taxon>Sulfuricellaceae</taxon>
        <taxon>Sulfurimicrobium</taxon>
    </lineage>
</organism>
<accession>A0A6F8VFT0</accession>
<dbReference type="GO" id="GO:0008047">
    <property type="term" value="F:enzyme activator activity"/>
    <property type="evidence" value="ECO:0007669"/>
    <property type="project" value="InterPro"/>
</dbReference>
<dbReference type="PANTHER" id="PTHR30302:SF1">
    <property type="entry name" value="HYDROGENASE 2 MATURATION PROTEASE"/>
    <property type="match status" value="1"/>
</dbReference>
<dbReference type="GO" id="GO:0004190">
    <property type="term" value="F:aspartic-type endopeptidase activity"/>
    <property type="evidence" value="ECO:0007669"/>
    <property type="project" value="UniProtKB-KW"/>
</dbReference>
<keyword evidence="6" id="KW-1185">Reference proteome</keyword>
<keyword evidence="3" id="KW-0064">Aspartyl protease</keyword>
<dbReference type="GO" id="GO:0016485">
    <property type="term" value="P:protein processing"/>
    <property type="evidence" value="ECO:0007669"/>
    <property type="project" value="TreeGrafter"/>
</dbReference>
<dbReference type="Proteomes" id="UP000502260">
    <property type="component" value="Chromosome"/>
</dbReference>
<proteinExistence type="inferred from homology"/>
<reference evidence="6" key="1">
    <citation type="submission" date="2020-03" db="EMBL/GenBank/DDBJ databases">
        <title>Complete genome sequence of sulfur-oxidizing bacterium skT11.</title>
        <authorList>
            <person name="Kanda M."/>
            <person name="Kojima H."/>
            <person name="Fukui M."/>
        </authorList>
    </citation>
    <scope>NUCLEOTIDE SEQUENCE [LARGE SCALE GENOMIC DNA]</scope>
    <source>
        <strain evidence="6">skT11</strain>
    </source>
</reference>
<evidence type="ECO:0000313" key="5">
    <source>
        <dbReference type="EMBL" id="BCB28534.1"/>
    </source>
</evidence>
<sequence length="196" mass="20752">MLAWSDLPSEGAVYAKALLHLCHKTTPFLRVHHVVTPLPPPLRVMVLGIGNTLLQDEGAGVHAMHRLQLESADLSGVEFVDGGTLSFTLAGPIGAVDCLLVIDAAELGGPPGTVEVFRDAEMDRFLGANRKCSVHEVGLLDLLAITHLTDSLPPQRALIGIQPAMLDWGEIPSAAVAQALPLACAAARELIHGWQS</sequence>
<protein>
    <submittedName>
        <fullName evidence="5">Hydrogenase 1 maturation protease</fullName>
    </submittedName>
</protein>
<comment type="similarity">
    <text evidence="1">Belongs to the peptidase A31 family.</text>
</comment>
<evidence type="ECO:0000313" key="6">
    <source>
        <dbReference type="Proteomes" id="UP000502260"/>
    </source>
</evidence>
<dbReference type="PRINTS" id="PR00446">
    <property type="entry name" value="HYDRGNUPTAKE"/>
</dbReference>
<evidence type="ECO:0000256" key="4">
    <source>
        <dbReference type="ARBA" id="ARBA00022801"/>
    </source>
</evidence>
<dbReference type="SUPFAM" id="SSF53163">
    <property type="entry name" value="HybD-like"/>
    <property type="match status" value="1"/>
</dbReference>
<dbReference type="RefSeq" id="WP_244617382.1">
    <property type="nucleotide sequence ID" value="NZ_AP022853.1"/>
</dbReference>
<evidence type="ECO:0000256" key="1">
    <source>
        <dbReference type="ARBA" id="ARBA00006814"/>
    </source>
</evidence>
<dbReference type="InterPro" id="IPR000671">
    <property type="entry name" value="Peptidase_A31"/>
</dbReference>
<dbReference type="CDD" id="cd06062">
    <property type="entry name" value="H2MP_MemB-H2up"/>
    <property type="match status" value="1"/>
</dbReference>
<dbReference type="KEGG" id="slac:SKTS_34200"/>
<dbReference type="AlphaFoldDB" id="A0A6F8VFT0"/>
<name>A0A6F8VFT0_9PROT</name>
<keyword evidence="2 5" id="KW-0645">Protease</keyword>